<dbReference type="AlphaFoldDB" id="A0A6A5TI06"/>
<dbReference type="OrthoDB" id="3259529at2759"/>
<protein>
    <recommendedName>
        <fullName evidence="3">Nucleotidyltransferase</fullName>
    </recommendedName>
</protein>
<keyword evidence="2" id="KW-1185">Reference proteome</keyword>
<gene>
    <name evidence="1" type="ORF">CC80DRAFT_193786</name>
</gene>
<dbReference type="Proteomes" id="UP000800035">
    <property type="component" value="Unassembled WGS sequence"/>
</dbReference>
<evidence type="ECO:0008006" key="3">
    <source>
        <dbReference type="Google" id="ProtNLM"/>
    </source>
</evidence>
<proteinExistence type="predicted"/>
<dbReference type="InterPro" id="IPR043519">
    <property type="entry name" value="NT_sf"/>
</dbReference>
<accession>A0A6A5TI06</accession>
<dbReference type="Gene3D" id="3.30.460.40">
    <property type="match status" value="1"/>
</dbReference>
<dbReference type="SUPFAM" id="SSF81301">
    <property type="entry name" value="Nucleotidyltransferase"/>
    <property type="match status" value="1"/>
</dbReference>
<dbReference type="EMBL" id="ML977015">
    <property type="protein sequence ID" value="KAF1951784.1"/>
    <property type="molecule type" value="Genomic_DNA"/>
</dbReference>
<reference evidence="1" key="1">
    <citation type="journal article" date="2020" name="Stud. Mycol.">
        <title>101 Dothideomycetes genomes: a test case for predicting lifestyles and emergence of pathogens.</title>
        <authorList>
            <person name="Haridas S."/>
            <person name="Albert R."/>
            <person name="Binder M."/>
            <person name="Bloem J."/>
            <person name="Labutti K."/>
            <person name="Salamov A."/>
            <person name="Andreopoulos B."/>
            <person name="Baker S."/>
            <person name="Barry K."/>
            <person name="Bills G."/>
            <person name="Bluhm B."/>
            <person name="Cannon C."/>
            <person name="Castanera R."/>
            <person name="Culley D."/>
            <person name="Daum C."/>
            <person name="Ezra D."/>
            <person name="Gonzalez J."/>
            <person name="Henrissat B."/>
            <person name="Kuo A."/>
            <person name="Liang C."/>
            <person name="Lipzen A."/>
            <person name="Lutzoni F."/>
            <person name="Magnuson J."/>
            <person name="Mondo S."/>
            <person name="Nolan M."/>
            <person name="Ohm R."/>
            <person name="Pangilinan J."/>
            <person name="Park H.-J."/>
            <person name="Ramirez L."/>
            <person name="Alfaro M."/>
            <person name="Sun H."/>
            <person name="Tritt A."/>
            <person name="Yoshinaga Y."/>
            <person name="Zwiers L.-H."/>
            <person name="Turgeon B."/>
            <person name="Goodwin S."/>
            <person name="Spatafora J."/>
            <person name="Crous P."/>
            <person name="Grigoriev I."/>
        </authorList>
    </citation>
    <scope>NUCLEOTIDE SEQUENCE</scope>
    <source>
        <strain evidence="1">CBS 675.92</strain>
    </source>
</reference>
<organism evidence="1 2">
    <name type="scientific">Byssothecium circinans</name>
    <dbReference type="NCBI Taxonomy" id="147558"/>
    <lineage>
        <taxon>Eukaryota</taxon>
        <taxon>Fungi</taxon>
        <taxon>Dikarya</taxon>
        <taxon>Ascomycota</taxon>
        <taxon>Pezizomycotina</taxon>
        <taxon>Dothideomycetes</taxon>
        <taxon>Pleosporomycetidae</taxon>
        <taxon>Pleosporales</taxon>
        <taxon>Massarineae</taxon>
        <taxon>Massarinaceae</taxon>
        <taxon>Byssothecium</taxon>
    </lineage>
</organism>
<evidence type="ECO:0000313" key="2">
    <source>
        <dbReference type="Proteomes" id="UP000800035"/>
    </source>
</evidence>
<sequence>MITERLNDAAIALQKVLGEAGVRFGIFGGYAVSVLGGVRESKDVDCIVALSREQVIAALDKRAGFSLIPQTRQDYVAFFWSEKANSTNPVLVEIFCEQFPGSKFNMSRLGLSEVAVNGQAFGQSYSTFADPFSIFKGKLCAAATREKFHDSADLRTLLSRYPDQIKARIGEVNLNYVGLAIKRYSVLERTFQELGVDVERAKGLAKNINEEEPYPRGIGQIQYALLG</sequence>
<evidence type="ECO:0000313" key="1">
    <source>
        <dbReference type="EMBL" id="KAF1951784.1"/>
    </source>
</evidence>
<name>A0A6A5TI06_9PLEO</name>